<dbReference type="AlphaFoldDB" id="A0A371H2P3"/>
<dbReference type="EMBL" id="QJKJ01003742">
    <property type="protein sequence ID" value="RDX97070.1"/>
    <property type="molecule type" value="Genomic_DNA"/>
</dbReference>
<feature type="region of interest" description="Disordered" evidence="1">
    <location>
        <begin position="82"/>
        <end position="182"/>
    </location>
</feature>
<comment type="caution">
    <text evidence="2">The sequence shown here is derived from an EMBL/GenBank/DDBJ whole genome shotgun (WGS) entry which is preliminary data.</text>
</comment>
<name>A0A371H2P3_MUCPR</name>
<evidence type="ECO:0000313" key="3">
    <source>
        <dbReference type="Proteomes" id="UP000257109"/>
    </source>
</evidence>
<reference evidence="2" key="1">
    <citation type="submission" date="2018-05" db="EMBL/GenBank/DDBJ databases">
        <title>Draft genome of Mucuna pruriens seed.</title>
        <authorList>
            <person name="Nnadi N.E."/>
            <person name="Vos R."/>
            <person name="Hasami M.H."/>
            <person name="Devisetty U.K."/>
            <person name="Aguiy J.C."/>
        </authorList>
    </citation>
    <scope>NUCLEOTIDE SEQUENCE [LARGE SCALE GENOMIC DNA]</scope>
    <source>
        <strain evidence="2">JCA_2017</strain>
    </source>
</reference>
<dbReference type="Proteomes" id="UP000257109">
    <property type="component" value="Unassembled WGS sequence"/>
</dbReference>
<feature type="compositionally biased region" description="Basic and acidic residues" evidence="1">
    <location>
        <begin position="1"/>
        <end position="14"/>
    </location>
</feature>
<evidence type="ECO:0000313" key="2">
    <source>
        <dbReference type="EMBL" id="RDX97070.1"/>
    </source>
</evidence>
<feature type="compositionally biased region" description="Basic and acidic residues" evidence="1">
    <location>
        <begin position="134"/>
        <end position="152"/>
    </location>
</feature>
<proteinExistence type="predicted"/>
<feature type="non-terminal residue" evidence="2">
    <location>
        <position position="1"/>
    </location>
</feature>
<feature type="compositionally biased region" description="Polar residues" evidence="1">
    <location>
        <begin position="19"/>
        <end position="32"/>
    </location>
</feature>
<protein>
    <recommendedName>
        <fullName evidence="4">Retrotransposon gag domain-containing protein</fullName>
    </recommendedName>
</protein>
<feature type="compositionally biased region" description="Basic residues" evidence="1">
    <location>
        <begin position="103"/>
        <end position="122"/>
    </location>
</feature>
<keyword evidence="3" id="KW-1185">Reference proteome</keyword>
<gene>
    <name evidence="2" type="ORF">CR513_20197</name>
</gene>
<feature type="region of interest" description="Disordered" evidence="1">
    <location>
        <begin position="1"/>
        <end position="32"/>
    </location>
</feature>
<evidence type="ECO:0000256" key="1">
    <source>
        <dbReference type="SAM" id="MobiDB-lite"/>
    </source>
</evidence>
<organism evidence="2 3">
    <name type="scientific">Mucuna pruriens</name>
    <name type="common">Velvet bean</name>
    <name type="synonym">Dolichos pruriens</name>
    <dbReference type="NCBI Taxonomy" id="157652"/>
    <lineage>
        <taxon>Eukaryota</taxon>
        <taxon>Viridiplantae</taxon>
        <taxon>Streptophyta</taxon>
        <taxon>Embryophyta</taxon>
        <taxon>Tracheophyta</taxon>
        <taxon>Spermatophyta</taxon>
        <taxon>Magnoliopsida</taxon>
        <taxon>eudicotyledons</taxon>
        <taxon>Gunneridae</taxon>
        <taxon>Pentapetalae</taxon>
        <taxon>rosids</taxon>
        <taxon>fabids</taxon>
        <taxon>Fabales</taxon>
        <taxon>Fabaceae</taxon>
        <taxon>Papilionoideae</taxon>
        <taxon>50 kb inversion clade</taxon>
        <taxon>NPAAA clade</taxon>
        <taxon>indigoferoid/millettioid clade</taxon>
        <taxon>Phaseoleae</taxon>
        <taxon>Mucuna</taxon>
    </lineage>
</organism>
<dbReference type="OrthoDB" id="1689420at2759"/>
<evidence type="ECO:0008006" key="4">
    <source>
        <dbReference type="Google" id="ProtNLM"/>
    </source>
</evidence>
<sequence length="424" mass="47336">MRQIKREEEKRLEEIEGSSPPTYLNNPSHTTPTYISHIKPPRLSNQYEDVLQHGTIASKNHTNSSKSTTIRGIHDLIYRVISPNNQPLPSKGPAKDPNLNNREKRRRTLRGNVKVSRRKVIRHVMSLPSNGHLDPSRRVSVQEKPSRPDRLLPRPADFAAQQPKGAKQSNQTKRPKCSATSAESSSVVTSLLEEACSASLIPILTFFASKTALFLAFPSETESSLTPSCSSETESSLTLLRLSLCLAEIVSDPSIVTNNSDSFEYSSANNSTEPKQMENNDRTPKELAMLDVYPQLKPAQTYELKSGLIHLLPKFHGLAGKDPHKHLKEFHVVYSTMRPQGIAEDYIKMKEFPFSLDGATKDWLYLQLLCATCPHHQISLTMMDRSMIDSTSGGALMDKTSIVARYLISNMARNTQQFGIRGVG</sequence>
<accession>A0A371H2P3</accession>